<dbReference type="VEuPathDB" id="VectorBase:RSAN_033771"/>
<name>A0A9D4PVY1_RHISA</name>
<accession>A0A9D4PVY1</accession>
<dbReference type="AlphaFoldDB" id="A0A9D4PVY1"/>
<reference evidence="1" key="2">
    <citation type="submission" date="2021-09" db="EMBL/GenBank/DDBJ databases">
        <authorList>
            <person name="Jia N."/>
            <person name="Wang J."/>
            <person name="Shi W."/>
            <person name="Du L."/>
            <person name="Sun Y."/>
            <person name="Zhan W."/>
            <person name="Jiang J."/>
            <person name="Wang Q."/>
            <person name="Zhang B."/>
            <person name="Ji P."/>
            <person name="Sakyi L.B."/>
            <person name="Cui X."/>
            <person name="Yuan T."/>
            <person name="Jiang B."/>
            <person name="Yang W."/>
            <person name="Lam T.T.-Y."/>
            <person name="Chang Q."/>
            <person name="Ding S."/>
            <person name="Wang X."/>
            <person name="Zhu J."/>
            <person name="Ruan X."/>
            <person name="Zhao L."/>
            <person name="Wei J."/>
            <person name="Que T."/>
            <person name="Du C."/>
            <person name="Cheng J."/>
            <person name="Dai P."/>
            <person name="Han X."/>
            <person name="Huang E."/>
            <person name="Gao Y."/>
            <person name="Liu J."/>
            <person name="Shao H."/>
            <person name="Ye R."/>
            <person name="Li L."/>
            <person name="Wei W."/>
            <person name="Wang X."/>
            <person name="Wang C."/>
            <person name="Huo Q."/>
            <person name="Li W."/>
            <person name="Guo W."/>
            <person name="Chen H."/>
            <person name="Chen S."/>
            <person name="Zhou L."/>
            <person name="Zhou L."/>
            <person name="Ni X."/>
            <person name="Tian J."/>
            <person name="Zhou Y."/>
            <person name="Sheng Y."/>
            <person name="Liu T."/>
            <person name="Pan Y."/>
            <person name="Xia L."/>
            <person name="Li J."/>
            <person name="Zhao F."/>
            <person name="Cao W."/>
        </authorList>
    </citation>
    <scope>NUCLEOTIDE SEQUENCE</scope>
    <source>
        <strain evidence="1">Rsan-2018</strain>
        <tissue evidence="1">Larvae</tissue>
    </source>
</reference>
<dbReference type="InterPro" id="IPR029044">
    <property type="entry name" value="Nucleotide-diphossugar_trans"/>
</dbReference>
<dbReference type="Gene3D" id="3.90.550.10">
    <property type="entry name" value="Spore Coat Polysaccharide Biosynthesis Protein SpsA, Chain A"/>
    <property type="match status" value="1"/>
</dbReference>
<proteinExistence type="predicted"/>
<dbReference type="EMBL" id="JABSTV010001250">
    <property type="protein sequence ID" value="KAH7956725.1"/>
    <property type="molecule type" value="Genomic_DNA"/>
</dbReference>
<evidence type="ECO:0000313" key="2">
    <source>
        <dbReference type="Proteomes" id="UP000821837"/>
    </source>
</evidence>
<keyword evidence="2" id="KW-1185">Reference proteome</keyword>
<protein>
    <submittedName>
        <fullName evidence="1">Uncharacterized protein</fullName>
    </submittedName>
</protein>
<comment type="caution">
    <text evidence="1">The sequence shown here is derived from an EMBL/GenBank/DDBJ whole genome shotgun (WGS) entry which is preliminary data.</text>
</comment>
<dbReference type="GO" id="GO:0140560">
    <property type="term" value="F:xylosyl alpha-1,3-xylosyltransferase activity"/>
    <property type="evidence" value="ECO:0007669"/>
    <property type="project" value="TreeGrafter"/>
</dbReference>
<reference evidence="1" key="1">
    <citation type="journal article" date="2020" name="Cell">
        <title>Large-Scale Comparative Analyses of Tick Genomes Elucidate Their Genetic Diversity and Vector Capacities.</title>
        <authorList>
            <consortium name="Tick Genome and Microbiome Consortium (TIGMIC)"/>
            <person name="Jia N."/>
            <person name="Wang J."/>
            <person name="Shi W."/>
            <person name="Du L."/>
            <person name="Sun Y."/>
            <person name="Zhan W."/>
            <person name="Jiang J.F."/>
            <person name="Wang Q."/>
            <person name="Zhang B."/>
            <person name="Ji P."/>
            <person name="Bell-Sakyi L."/>
            <person name="Cui X.M."/>
            <person name="Yuan T.T."/>
            <person name="Jiang B.G."/>
            <person name="Yang W.F."/>
            <person name="Lam T.T."/>
            <person name="Chang Q.C."/>
            <person name="Ding S.J."/>
            <person name="Wang X.J."/>
            <person name="Zhu J.G."/>
            <person name="Ruan X.D."/>
            <person name="Zhao L."/>
            <person name="Wei J.T."/>
            <person name="Ye R.Z."/>
            <person name="Que T.C."/>
            <person name="Du C.H."/>
            <person name="Zhou Y.H."/>
            <person name="Cheng J.X."/>
            <person name="Dai P.F."/>
            <person name="Guo W.B."/>
            <person name="Han X.H."/>
            <person name="Huang E.J."/>
            <person name="Li L.F."/>
            <person name="Wei W."/>
            <person name="Gao Y.C."/>
            <person name="Liu J.Z."/>
            <person name="Shao H.Z."/>
            <person name="Wang X."/>
            <person name="Wang C.C."/>
            <person name="Yang T.C."/>
            <person name="Huo Q.B."/>
            <person name="Li W."/>
            <person name="Chen H.Y."/>
            <person name="Chen S.E."/>
            <person name="Zhou L.G."/>
            <person name="Ni X.B."/>
            <person name="Tian J.H."/>
            <person name="Sheng Y."/>
            <person name="Liu T."/>
            <person name="Pan Y.S."/>
            <person name="Xia L.Y."/>
            <person name="Li J."/>
            <person name="Zhao F."/>
            <person name="Cao W.C."/>
        </authorList>
    </citation>
    <scope>NUCLEOTIDE SEQUENCE</scope>
    <source>
        <strain evidence="1">Rsan-2018</strain>
    </source>
</reference>
<dbReference type="PANTHER" id="PTHR46612">
    <property type="entry name" value="XYLOSIDE XYLOSYLTRANSFERASE 1"/>
    <property type="match status" value="1"/>
</dbReference>
<dbReference type="PANTHER" id="PTHR46612:SF1">
    <property type="entry name" value="XYLOSIDE XYLOSYLTRANSFERASE 1"/>
    <property type="match status" value="1"/>
</dbReference>
<organism evidence="1 2">
    <name type="scientific">Rhipicephalus sanguineus</name>
    <name type="common">Brown dog tick</name>
    <name type="synonym">Ixodes sanguineus</name>
    <dbReference type="NCBI Taxonomy" id="34632"/>
    <lineage>
        <taxon>Eukaryota</taxon>
        <taxon>Metazoa</taxon>
        <taxon>Ecdysozoa</taxon>
        <taxon>Arthropoda</taxon>
        <taxon>Chelicerata</taxon>
        <taxon>Arachnida</taxon>
        <taxon>Acari</taxon>
        <taxon>Parasitiformes</taxon>
        <taxon>Ixodida</taxon>
        <taxon>Ixodoidea</taxon>
        <taxon>Ixodidae</taxon>
        <taxon>Rhipicephalinae</taxon>
        <taxon>Rhipicephalus</taxon>
        <taxon>Rhipicephalus</taxon>
    </lineage>
</organism>
<dbReference type="GO" id="GO:0005789">
    <property type="term" value="C:endoplasmic reticulum membrane"/>
    <property type="evidence" value="ECO:0007669"/>
    <property type="project" value="TreeGrafter"/>
</dbReference>
<sequence>MHVVFVVPGCRSRRFAVNVTQLGDALDTLFQHASRPLHVDVLMAGRHPSNGDVVTLLECLRPSMRQGVSAVVDLFQLQPGKGKLKVMNITLRKSHRGTSNESQHRFLFPLCTSLHRLLRVDRVLLLAPEVRFHYDVSFLWAQFEQFPAEAVFGLAREQSPRYARTLKHRRGVAPKQGGCGDPPTVGGNPGLNGAVALLNLEGMRQSREYSRLYSEIDDIAEKYGWYGGPLADRDFYTMASCQLPALLHLLPCAWNRQVPARHKAPVASRDGAVRAGGLYRWCEGGVYACSAHCPAD</sequence>
<gene>
    <name evidence="1" type="ORF">HPB52_012206</name>
</gene>
<evidence type="ECO:0000313" key="1">
    <source>
        <dbReference type="EMBL" id="KAH7956725.1"/>
    </source>
</evidence>
<dbReference type="Proteomes" id="UP000821837">
    <property type="component" value="Unassembled WGS sequence"/>
</dbReference>
<dbReference type="GO" id="GO:0016266">
    <property type="term" value="P:protein O-linked glycosylation via N-acetyl-galactosamine"/>
    <property type="evidence" value="ECO:0007669"/>
    <property type="project" value="TreeGrafter"/>
</dbReference>
<dbReference type="InterPro" id="IPR042465">
    <property type="entry name" value="XXLT1"/>
</dbReference>